<evidence type="ECO:0000313" key="6">
    <source>
        <dbReference type="EnsemblPlants" id="MELO3C000049.2.1"/>
    </source>
</evidence>
<evidence type="ECO:0000256" key="5">
    <source>
        <dbReference type="ARBA" id="ARBA00023242"/>
    </source>
</evidence>
<dbReference type="AlphaFoldDB" id="A0A9I9CBS7"/>
<sequence>IYVCLALIFWVIVEFVYNLYKLLSSHSNLPLDQDKHVFLVSNFELSPSKHPNGFFYKTLTASDANTRGGFSVPRRAA</sequence>
<reference evidence="6" key="1">
    <citation type="submission" date="2023-03" db="UniProtKB">
        <authorList>
            <consortium name="EnsemblPlants"/>
        </authorList>
    </citation>
    <scope>IDENTIFICATION</scope>
</reference>
<keyword evidence="2" id="KW-0805">Transcription regulation</keyword>
<dbReference type="SUPFAM" id="SSF101936">
    <property type="entry name" value="DNA-binding pseudobarrel domain"/>
    <property type="match status" value="1"/>
</dbReference>
<accession>A0A9I9CBS7</accession>
<dbReference type="InterPro" id="IPR015300">
    <property type="entry name" value="DNA-bd_pseudobarrel_sf"/>
</dbReference>
<dbReference type="Gramene" id="MELO3C000049.2.1">
    <property type="protein sequence ID" value="MELO3C000049.2.1"/>
    <property type="gene ID" value="MELO3C000049.2"/>
</dbReference>
<keyword evidence="3" id="KW-0238">DNA-binding</keyword>
<organism evidence="6">
    <name type="scientific">Cucumis melo</name>
    <name type="common">Muskmelon</name>
    <dbReference type="NCBI Taxonomy" id="3656"/>
    <lineage>
        <taxon>Eukaryota</taxon>
        <taxon>Viridiplantae</taxon>
        <taxon>Streptophyta</taxon>
        <taxon>Embryophyta</taxon>
        <taxon>Tracheophyta</taxon>
        <taxon>Spermatophyta</taxon>
        <taxon>Magnoliopsida</taxon>
        <taxon>eudicotyledons</taxon>
        <taxon>Gunneridae</taxon>
        <taxon>Pentapetalae</taxon>
        <taxon>rosids</taxon>
        <taxon>fabids</taxon>
        <taxon>Cucurbitales</taxon>
        <taxon>Cucurbitaceae</taxon>
        <taxon>Benincaseae</taxon>
        <taxon>Cucumis</taxon>
    </lineage>
</organism>
<name>A0A9I9CBS7_CUCME</name>
<keyword evidence="5" id="KW-0539">Nucleus</keyword>
<dbReference type="EnsemblPlants" id="MELO3C000049.2.1">
    <property type="protein sequence ID" value="MELO3C000049.2.1"/>
    <property type="gene ID" value="MELO3C000049.2"/>
</dbReference>
<proteinExistence type="predicted"/>
<dbReference type="GO" id="GO:0003677">
    <property type="term" value="F:DNA binding"/>
    <property type="evidence" value="ECO:0007669"/>
    <property type="project" value="UniProtKB-KW"/>
</dbReference>
<dbReference type="GO" id="GO:0005634">
    <property type="term" value="C:nucleus"/>
    <property type="evidence" value="ECO:0007669"/>
    <property type="project" value="UniProtKB-SubCell"/>
</dbReference>
<evidence type="ECO:0000256" key="1">
    <source>
        <dbReference type="ARBA" id="ARBA00004123"/>
    </source>
</evidence>
<evidence type="ECO:0000256" key="3">
    <source>
        <dbReference type="ARBA" id="ARBA00023125"/>
    </source>
</evidence>
<comment type="subcellular location">
    <subcellularLocation>
        <location evidence="1">Nucleus</location>
    </subcellularLocation>
</comment>
<evidence type="ECO:0000256" key="4">
    <source>
        <dbReference type="ARBA" id="ARBA00023163"/>
    </source>
</evidence>
<protein>
    <submittedName>
        <fullName evidence="6">Uncharacterized protein</fullName>
    </submittedName>
</protein>
<keyword evidence="4" id="KW-0804">Transcription</keyword>
<evidence type="ECO:0000256" key="2">
    <source>
        <dbReference type="ARBA" id="ARBA00023015"/>
    </source>
</evidence>